<keyword evidence="1" id="KW-0004">4Fe-4S</keyword>
<gene>
    <name evidence="6" type="ORF">SAMN04488554_1594</name>
</gene>
<dbReference type="PANTHER" id="PTHR43498:SF1">
    <property type="entry name" value="COB--COM HETERODISULFIDE REDUCTASE IRON-SULFUR SUBUNIT A"/>
    <property type="match status" value="1"/>
</dbReference>
<dbReference type="SUPFAM" id="SSF51905">
    <property type="entry name" value="FAD/NAD(P)-binding domain"/>
    <property type="match status" value="1"/>
</dbReference>
<keyword evidence="3" id="KW-0560">Oxidoreductase</keyword>
<evidence type="ECO:0000313" key="6">
    <source>
        <dbReference type="EMBL" id="SEE12804.1"/>
    </source>
</evidence>
<evidence type="ECO:0000256" key="1">
    <source>
        <dbReference type="ARBA" id="ARBA00022485"/>
    </source>
</evidence>
<evidence type="ECO:0000256" key="3">
    <source>
        <dbReference type="ARBA" id="ARBA00023002"/>
    </source>
</evidence>
<dbReference type="Pfam" id="PF12831">
    <property type="entry name" value="FAD_oxidored"/>
    <property type="match status" value="1"/>
</dbReference>
<dbReference type="Gene3D" id="3.50.50.60">
    <property type="entry name" value="FAD/NAD(P)-binding domain"/>
    <property type="match status" value="1"/>
</dbReference>
<proteinExistence type="predicted"/>
<accession>A0A1H5GBD7</accession>
<dbReference type="AlphaFoldDB" id="A0A1H5GBD7"/>
<evidence type="ECO:0000256" key="5">
    <source>
        <dbReference type="ARBA" id="ARBA00023014"/>
    </source>
</evidence>
<name>A0A1H5GBD7_9MICO</name>
<dbReference type="GO" id="GO:0046872">
    <property type="term" value="F:metal ion binding"/>
    <property type="evidence" value="ECO:0007669"/>
    <property type="project" value="UniProtKB-KW"/>
</dbReference>
<keyword evidence="4" id="KW-0408">Iron</keyword>
<keyword evidence="7" id="KW-1185">Reference proteome</keyword>
<dbReference type="STRING" id="648782.SAMN04488554_1594"/>
<dbReference type="GO" id="GO:0051539">
    <property type="term" value="F:4 iron, 4 sulfur cluster binding"/>
    <property type="evidence" value="ECO:0007669"/>
    <property type="project" value="UniProtKB-KW"/>
</dbReference>
<dbReference type="RefSeq" id="WP_089772433.1">
    <property type="nucleotide sequence ID" value="NZ_FNTX01000001.1"/>
</dbReference>
<keyword evidence="5" id="KW-0411">Iron-sulfur</keyword>
<dbReference type="EMBL" id="FNTX01000001">
    <property type="protein sequence ID" value="SEE12804.1"/>
    <property type="molecule type" value="Genomic_DNA"/>
</dbReference>
<dbReference type="OrthoDB" id="287984at2"/>
<dbReference type="Proteomes" id="UP000199220">
    <property type="component" value="Unassembled WGS sequence"/>
</dbReference>
<evidence type="ECO:0000256" key="4">
    <source>
        <dbReference type="ARBA" id="ARBA00023004"/>
    </source>
</evidence>
<dbReference type="GO" id="GO:0016491">
    <property type="term" value="F:oxidoreductase activity"/>
    <property type="evidence" value="ECO:0007669"/>
    <property type="project" value="UniProtKB-KW"/>
</dbReference>
<sequence length="525" mass="56214">MTDVLVYGATSAGVCAAVAAARAGAQVVLAEPGRHIGGMTSGGLGYTDVGDVRALGGPAARLRQAIADHYDVGVGHFAGPEPHVAEQIFTQWLEQAGVDVRLGRGLAAATTGEGTITEVTFDLAPDDTHLGTHPPQGSDQVRPAVVIDASYEGDLLAAAGVSYAVGRDAVSTYGEAHAGRQELLPGRHTMPAWISPFADDPTGHVESPLLAQIKPEPMVGVGEADCGVMAYGYRVCLSTAADRVPFTPSPDYDNAHWELYRRVFAYWEAHGGAPPAGKLLGLEPNLPGGMADGNSLGPISLNVLDGTAWEYPDATPQRREQIRRHHLHHARDFLHFLSTDPGVPQHVRTEMQRWGLPAGEFTDTEHLPHQLYVREARRMLGEHVLTAHDLLEARPAEDVIALGSYHLDVREVQRSWRWAYEHPDPVAMTVTEGYLSIGVPAYPIPYRSLVPKRAECTNLIAAVCISASHLAFSSVRMEPQYQMLGEAAGLAAAAAARDAVPVQDVPVPALQDQLRAAGAVLARPR</sequence>
<reference evidence="7" key="1">
    <citation type="submission" date="2016-10" db="EMBL/GenBank/DDBJ databases">
        <authorList>
            <person name="Varghese N."/>
            <person name="Submissions S."/>
        </authorList>
    </citation>
    <scope>NUCLEOTIDE SEQUENCE [LARGE SCALE GENOMIC DNA]</scope>
    <source>
        <strain evidence="7">DSM 21368</strain>
    </source>
</reference>
<evidence type="ECO:0000313" key="7">
    <source>
        <dbReference type="Proteomes" id="UP000199220"/>
    </source>
</evidence>
<evidence type="ECO:0000256" key="2">
    <source>
        <dbReference type="ARBA" id="ARBA00022723"/>
    </source>
</evidence>
<dbReference type="InterPro" id="IPR036188">
    <property type="entry name" value="FAD/NAD-bd_sf"/>
</dbReference>
<dbReference type="InterPro" id="IPR039650">
    <property type="entry name" value="HdrA-like"/>
</dbReference>
<keyword evidence="2" id="KW-0479">Metal-binding</keyword>
<dbReference type="PANTHER" id="PTHR43498">
    <property type="entry name" value="FERREDOXIN:COB-COM HETERODISULFIDE REDUCTASE SUBUNIT A"/>
    <property type="match status" value="1"/>
</dbReference>
<organism evidence="6 7">
    <name type="scientific">Ruania alba</name>
    <dbReference type="NCBI Taxonomy" id="648782"/>
    <lineage>
        <taxon>Bacteria</taxon>
        <taxon>Bacillati</taxon>
        <taxon>Actinomycetota</taxon>
        <taxon>Actinomycetes</taxon>
        <taxon>Micrococcales</taxon>
        <taxon>Ruaniaceae</taxon>
        <taxon>Ruania</taxon>
    </lineage>
</organism>
<protein>
    <submittedName>
        <fullName evidence="6">FAD dependent oxidoreductase</fullName>
    </submittedName>
</protein>